<comment type="caution">
    <text evidence="2">The sequence shown here is derived from an EMBL/GenBank/DDBJ whole genome shotgun (WGS) entry which is preliminary data.</text>
</comment>
<gene>
    <name evidence="2" type="ORF">AMJ87_06530</name>
</gene>
<comment type="similarity">
    <text evidence="1">Belongs to the TolB family.</text>
</comment>
<dbReference type="Gene3D" id="1.25.40.10">
    <property type="entry name" value="Tetratricopeptide repeat domain"/>
    <property type="match status" value="1"/>
</dbReference>
<name>A0A0S8GHK2_UNCW3</name>
<dbReference type="SUPFAM" id="SSF48452">
    <property type="entry name" value="TPR-like"/>
    <property type="match status" value="1"/>
</dbReference>
<dbReference type="SUPFAM" id="SSF69304">
    <property type="entry name" value="Tricorn protease N-terminal domain"/>
    <property type="match status" value="1"/>
</dbReference>
<evidence type="ECO:0000256" key="1">
    <source>
        <dbReference type="ARBA" id="ARBA00009820"/>
    </source>
</evidence>
<dbReference type="PANTHER" id="PTHR36842:SF1">
    <property type="entry name" value="PROTEIN TOLB"/>
    <property type="match status" value="1"/>
</dbReference>
<dbReference type="AlphaFoldDB" id="A0A0S8GHK2"/>
<dbReference type="InterPro" id="IPR011990">
    <property type="entry name" value="TPR-like_helical_dom_sf"/>
</dbReference>
<dbReference type="EMBL" id="LJUO01000052">
    <property type="protein sequence ID" value="KPK71828.1"/>
    <property type="molecule type" value="Genomic_DNA"/>
</dbReference>
<dbReference type="Proteomes" id="UP000051096">
    <property type="component" value="Unassembled WGS sequence"/>
</dbReference>
<accession>A0A0S8GHK2</accession>
<evidence type="ECO:0000313" key="2">
    <source>
        <dbReference type="EMBL" id="KPK71828.1"/>
    </source>
</evidence>
<dbReference type="Gene3D" id="2.120.10.30">
    <property type="entry name" value="TolB, C-terminal domain"/>
    <property type="match status" value="2"/>
</dbReference>
<reference evidence="2 3" key="1">
    <citation type="journal article" date="2015" name="Microbiome">
        <title>Genomic resolution of linkages in carbon, nitrogen, and sulfur cycling among widespread estuary sediment bacteria.</title>
        <authorList>
            <person name="Baker B.J."/>
            <person name="Lazar C.S."/>
            <person name="Teske A.P."/>
            <person name="Dick G.J."/>
        </authorList>
    </citation>
    <scope>NUCLEOTIDE SEQUENCE [LARGE SCALE GENOMIC DNA]</scope>
    <source>
        <strain evidence="2">SM23_60</strain>
    </source>
</reference>
<protein>
    <submittedName>
        <fullName evidence="2">Uncharacterized protein</fullName>
    </submittedName>
</protein>
<dbReference type="InterPro" id="IPR011659">
    <property type="entry name" value="WD40"/>
</dbReference>
<dbReference type="Pfam" id="PF07676">
    <property type="entry name" value="PD40"/>
    <property type="match status" value="3"/>
</dbReference>
<proteinExistence type="inferred from homology"/>
<evidence type="ECO:0000313" key="3">
    <source>
        <dbReference type="Proteomes" id="UP000051096"/>
    </source>
</evidence>
<organism evidence="2 3">
    <name type="scientific">candidate division WOR_3 bacterium SM23_60</name>
    <dbReference type="NCBI Taxonomy" id="1703780"/>
    <lineage>
        <taxon>Bacteria</taxon>
        <taxon>Bacteria division WOR-3</taxon>
    </lineage>
</organism>
<sequence>MIERTRSCNALILFCIIAVLFTAVCAPKSDLQKGIEAIDKGDYAKAIEHLHNATDNDPLNHEAYFHLCLAYAYLDSAEESYHTYLRLISMQSPFKDSSRLKEILAHFLELEPYVWHLVPMKMNQQFKGVMSPDGQVIAVAAATRDRANIYLISLDGTIIKKITKSGMNTDPDFSPDGTQLAFVSDVDGDEDIYLYSIQDGQLEKLTDNTAQDFSPSFSPDGNDIVFISNMHDEFKWEIYKVNLKNKRTKRLTNNQYWDGFPRFSSDGKSIVYSSKRNGSEDIYIMNTNGGNEQVLYTSDADENDPFLINDILFFKSDCEGSWEIYRYDIRGKLLMRLTYNEQLDWNPRVTQHGKKIVVARKVRNRWRLYFANLEISIPSELITEKIKAQFSQKNE</sequence>
<dbReference type="PANTHER" id="PTHR36842">
    <property type="entry name" value="PROTEIN TOLB HOMOLOG"/>
    <property type="match status" value="1"/>
</dbReference>
<dbReference type="InterPro" id="IPR011042">
    <property type="entry name" value="6-blade_b-propeller_TolB-like"/>
</dbReference>